<dbReference type="PANTHER" id="PTHR31760:SF0">
    <property type="entry name" value="S-ADENOSYL-L-METHIONINE-DEPENDENT METHYLTRANSFERASES SUPERFAMILY PROTEIN"/>
    <property type="match status" value="1"/>
</dbReference>
<evidence type="ECO:0000256" key="2">
    <source>
        <dbReference type="ARBA" id="ARBA00022552"/>
    </source>
</evidence>
<accession>A0A7V3ZWL9</accession>
<dbReference type="InterPro" id="IPR003682">
    <property type="entry name" value="rRNA_ssu_MeTfrase_G"/>
</dbReference>
<feature type="binding site" evidence="6">
    <location>
        <position position="81"/>
    </location>
    <ligand>
        <name>S-adenosyl-L-methionine</name>
        <dbReference type="ChEBI" id="CHEBI:59789"/>
    </ligand>
</feature>
<dbReference type="PANTHER" id="PTHR31760">
    <property type="entry name" value="S-ADENOSYL-L-METHIONINE-DEPENDENT METHYLTRANSFERASES SUPERFAMILY PROTEIN"/>
    <property type="match status" value="1"/>
</dbReference>
<feature type="binding site" evidence="6">
    <location>
        <position position="140"/>
    </location>
    <ligand>
        <name>S-adenosyl-L-methionine</name>
        <dbReference type="ChEBI" id="CHEBI:59789"/>
    </ligand>
</feature>
<dbReference type="GO" id="GO:0005829">
    <property type="term" value="C:cytosol"/>
    <property type="evidence" value="ECO:0007669"/>
    <property type="project" value="TreeGrafter"/>
</dbReference>
<reference evidence="7" key="1">
    <citation type="journal article" date="2020" name="mSystems">
        <title>Genome- and Community-Level Interaction Insights into Carbon Utilization and Element Cycling Functions of Hydrothermarchaeota in Hydrothermal Sediment.</title>
        <authorList>
            <person name="Zhou Z."/>
            <person name="Liu Y."/>
            <person name="Xu W."/>
            <person name="Pan J."/>
            <person name="Luo Z.H."/>
            <person name="Li M."/>
        </authorList>
    </citation>
    <scope>NUCLEOTIDE SEQUENCE [LARGE SCALE GENOMIC DNA]</scope>
    <source>
        <strain evidence="7">SpSt-69</strain>
    </source>
</reference>
<protein>
    <recommendedName>
        <fullName evidence="6">Ribosomal RNA small subunit methyltransferase G</fullName>
        <ecNumber evidence="6">2.1.1.-</ecNumber>
    </recommendedName>
    <alternativeName>
        <fullName evidence="6">16S rRNA 7-methylguanosine methyltransferase</fullName>
        <shortName evidence="6">16S rRNA m7G methyltransferase</shortName>
    </alternativeName>
</protein>
<gene>
    <name evidence="6" type="primary">rsmG</name>
    <name evidence="7" type="ORF">ENU66_01270</name>
</gene>
<dbReference type="InterPro" id="IPR029063">
    <property type="entry name" value="SAM-dependent_MTases_sf"/>
</dbReference>
<comment type="subcellular location">
    <subcellularLocation>
        <location evidence="6">Cytoplasm</location>
    </subcellularLocation>
</comment>
<feature type="binding site" evidence="6">
    <location>
        <position position="76"/>
    </location>
    <ligand>
        <name>S-adenosyl-L-methionine</name>
        <dbReference type="ChEBI" id="CHEBI:59789"/>
    </ligand>
</feature>
<proteinExistence type="inferred from homology"/>
<comment type="similarity">
    <text evidence="6">Belongs to the methyltransferase superfamily. RNA methyltransferase RsmG family.</text>
</comment>
<sequence>MSNLDDFFHELTKVSIPLDEEKKKNFLRYYDLLLQFNRAVHLTSRRSPQLSIKKNMYDVAILYRFLPSYECLIDLGAGAGFAGIVTKILRPEVKIILVERNLKKASFLSIVSKELGFSGVKILSQDWNDILADADVGISKASCGLDELILLMPRLLKPNGILVHYASTPCQNADKFYRFFSPYSKRRNYLCVFINKIEEGNSDVPRGTSF</sequence>
<dbReference type="EC" id="2.1.1.-" evidence="6"/>
<evidence type="ECO:0000256" key="3">
    <source>
        <dbReference type="ARBA" id="ARBA00022603"/>
    </source>
</evidence>
<keyword evidence="2 6" id="KW-0698">rRNA processing</keyword>
<evidence type="ECO:0000256" key="1">
    <source>
        <dbReference type="ARBA" id="ARBA00022490"/>
    </source>
</evidence>
<dbReference type="HAMAP" id="MF_00074">
    <property type="entry name" value="16SrRNA_methyltr_G"/>
    <property type="match status" value="1"/>
</dbReference>
<dbReference type="GO" id="GO:0070043">
    <property type="term" value="F:rRNA (guanine-N7-)-methyltransferase activity"/>
    <property type="evidence" value="ECO:0007669"/>
    <property type="project" value="UniProtKB-UniRule"/>
</dbReference>
<keyword evidence="5 6" id="KW-0949">S-adenosyl-L-methionine</keyword>
<comment type="caution">
    <text evidence="7">The sequence shown here is derived from an EMBL/GenBank/DDBJ whole genome shotgun (WGS) entry which is preliminary data.</text>
</comment>
<dbReference type="CDD" id="cd02440">
    <property type="entry name" value="AdoMet_MTases"/>
    <property type="match status" value="1"/>
</dbReference>
<evidence type="ECO:0000256" key="5">
    <source>
        <dbReference type="ARBA" id="ARBA00022691"/>
    </source>
</evidence>
<organism evidence="7">
    <name type="scientific">candidate division WOR-3 bacterium</name>
    <dbReference type="NCBI Taxonomy" id="2052148"/>
    <lineage>
        <taxon>Bacteria</taxon>
        <taxon>Bacteria division WOR-3</taxon>
    </lineage>
</organism>
<comment type="caution">
    <text evidence="6">Lacks conserved residue(s) required for the propagation of feature annotation.</text>
</comment>
<evidence type="ECO:0000256" key="6">
    <source>
        <dbReference type="HAMAP-Rule" id="MF_00074"/>
    </source>
</evidence>
<keyword evidence="3 6" id="KW-0489">Methyltransferase</keyword>
<evidence type="ECO:0000313" key="7">
    <source>
        <dbReference type="EMBL" id="HGL16958.1"/>
    </source>
</evidence>
<dbReference type="EMBL" id="DTDJ01000012">
    <property type="protein sequence ID" value="HGL16958.1"/>
    <property type="molecule type" value="Genomic_DNA"/>
</dbReference>
<dbReference type="SUPFAM" id="SSF53335">
    <property type="entry name" value="S-adenosyl-L-methionine-dependent methyltransferases"/>
    <property type="match status" value="1"/>
</dbReference>
<comment type="function">
    <text evidence="6">Specifically methylates the N7 position of a guanine in 16S rRNA.</text>
</comment>
<dbReference type="Pfam" id="PF02527">
    <property type="entry name" value="GidB"/>
    <property type="match status" value="1"/>
</dbReference>
<dbReference type="Gene3D" id="3.40.50.150">
    <property type="entry name" value="Vaccinia Virus protein VP39"/>
    <property type="match status" value="1"/>
</dbReference>
<dbReference type="AlphaFoldDB" id="A0A7V3ZWL9"/>
<name>A0A7V3ZWL9_UNCW3</name>
<keyword evidence="1 6" id="KW-0963">Cytoplasm</keyword>
<evidence type="ECO:0000256" key="4">
    <source>
        <dbReference type="ARBA" id="ARBA00022679"/>
    </source>
</evidence>
<keyword evidence="4 6" id="KW-0808">Transferase</keyword>